<evidence type="ECO:0000313" key="2">
    <source>
        <dbReference type="Proteomes" id="UP000655830"/>
    </source>
</evidence>
<keyword evidence="2" id="KW-1185">Reference proteome</keyword>
<reference evidence="1" key="1">
    <citation type="submission" date="2020-08" db="EMBL/GenBank/DDBJ databases">
        <title>Genome public.</title>
        <authorList>
            <person name="Liu C."/>
            <person name="Sun Q."/>
        </authorList>
    </citation>
    <scope>NUCLEOTIDE SEQUENCE</scope>
    <source>
        <strain evidence="1">NSJ-12</strain>
    </source>
</reference>
<dbReference type="RefSeq" id="WP_249333444.1">
    <property type="nucleotide sequence ID" value="NZ_JACRSY010000026.1"/>
</dbReference>
<gene>
    <name evidence="1" type="ORF">H8718_14505</name>
</gene>
<comment type="caution">
    <text evidence="1">The sequence shown here is derived from an EMBL/GenBank/DDBJ whole genome shotgun (WGS) entry which is preliminary data.</text>
</comment>
<evidence type="ECO:0000313" key="1">
    <source>
        <dbReference type="EMBL" id="MBC8580729.1"/>
    </source>
</evidence>
<dbReference type="Proteomes" id="UP000655830">
    <property type="component" value="Unassembled WGS sequence"/>
</dbReference>
<sequence>MLFKNKIKKQIELQINDLKLYLENNYKDLAIQARKDAIALVEQSYKNKQINEKTYLKYQKQLGEYTEQMKDYNHQKFYRS</sequence>
<dbReference type="AlphaFoldDB" id="A0A926EI01"/>
<accession>A0A926EI01</accession>
<protein>
    <submittedName>
        <fullName evidence="1">Uncharacterized protein</fullName>
    </submittedName>
</protein>
<proteinExistence type="predicted"/>
<name>A0A926EI01_9FIRM</name>
<organism evidence="1 2">
    <name type="scientific">Zhenhengia yiwuensis</name>
    <dbReference type="NCBI Taxonomy" id="2763666"/>
    <lineage>
        <taxon>Bacteria</taxon>
        <taxon>Bacillati</taxon>
        <taxon>Bacillota</taxon>
        <taxon>Clostridia</taxon>
        <taxon>Lachnospirales</taxon>
        <taxon>Lachnospiraceae</taxon>
        <taxon>Zhenhengia</taxon>
    </lineage>
</organism>
<dbReference type="EMBL" id="JACRSY010000026">
    <property type="protein sequence ID" value="MBC8580729.1"/>
    <property type="molecule type" value="Genomic_DNA"/>
</dbReference>